<dbReference type="OrthoDB" id="2016285at2759"/>
<evidence type="ECO:0000256" key="2">
    <source>
        <dbReference type="ARBA" id="ARBA00022603"/>
    </source>
</evidence>
<feature type="region of interest" description="Disordered" evidence="4">
    <location>
        <begin position="1"/>
        <end position="22"/>
    </location>
</feature>
<evidence type="ECO:0000256" key="3">
    <source>
        <dbReference type="ARBA" id="ARBA00022679"/>
    </source>
</evidence>
<sequence length="597" mass="65688">MAPKKNGQKAQATGAPEGFTPERFERELKELASKAQEDTWIKRATGQGLVYLQTLLLLGLLGVASSASQLNLSPIYGSIPSAVTHTISLKTACFIGWAGNLFLRMFLPLSTSQLLPIIALNIPAVQFLLGNFTERLGCWWGPLVTESLTLFPLAVASAASVADVLEDADLSALPKFVADAAPGIVSWALFRLAANFSMEKLQGVIGSTFVFTRVGLELVLGAVYAVMAPSKYLVLAIPALLHTAVLNTHVMTPTATTSLNSTLSAQNWTLLERRESLTGYVSVIESLQMGYRVMRCDHSLLGGEWVWVQGRRVSEPIYGVFVMLEAVRLVEREAPLPDNEASALVVGLGIGTTPSAFVSHGIDTTVVEIDPVVHEFAKRYFGLRENNPAAIADAVSYTADLVKQSKTYDYIVHDVFTGGAEPVDLFTLEFLQGLGDLLKPDGVIAIVSKPNASNDPRADLTLQNYAGDFGLPAPQLIYCTIKQVFPSCRIFRESPREEANVEKWGNDFTNMVIFCRKTPGEVTFRRPDASDFLRSQVRKALLYPKYEVKESEFLESDATNVLYKNYTSEVTKWHQESASGHWKIMRSVLPVKVWEQW</sequence>
<evidence type="ECO:0000313" key="6">
    <source>
        <dbReference type="EMBL" id="KAJ4266386.1"/>
    </source>
</evidence>
<dbReference type="PANTHER" id="PTHR12176:SF59">
    <property type="entry name" value="METHYLTRANSFERASE DOMAIN-CONTAINING PROTEIN-RELATED"/>
    <property type="match status" value="1"/>
</dbReference>
<organism evidence="6 7">
    <name type="scientific">Fusarium torreyae</name>
    <dbReference type="NCBI Taxonomy" id="1237075"/>
    <lineage>
        <taxon>Eukaryota</taxon>
        <taxon>Fungi</taxon>
        <taxon>Dikarya</taxon>
        <taxon>Ascomycota</taxon>
        <taxon>Pezizomycotina</taxon>
        <taxon>Sordariomycetes</taxon>
        <taxon>Hypocreomycetidae</taxon>
        <taxon>Hypocreales</taxon>
        <taxon>Nectriaceae</taxon>
        <taxon>Fusarium</taxon>
    </lineage>
</organism>
<dbReference type="EMBL" id="JAOQAZ010000005">
    <property type="protein sequence ID" value="KAJ4266386.1"/>
    <property type="molecule type" value="Genomic_DNA"/>
</dbReference>
<keyword evidence="5" id="KW-1133">Transmembrane helix</keyword>
<dbReference type="GO" id="GO:0032259">
    <property type="term" value="P:methylation"/>
    <property type="evidence" value="ECO:0007669"/>
    <property type="project" value="UniProtKB-KW"/>
</dbReference>
<dbReference type="InterPro" id="IPR051419">
    <property type="entry name" value="Lys/N-term_MeTrsfase_sf"/>
</dbReference>
<proteinExistence type="inferred from homology"/>
<keyword evidence="7" id="KW-1185">Reference proteome</keyword>
<evidence type="ECO:0008006" key="8">
    <source>
        <dbReference type="Google" id="ProtNLM"/>
    </source>
</evidence>
<keyword evidence="3" id="KW-0808">Transferase</keyword>
<reference evidence="6" key="1">
    <citation type="submission" date="2022-09" db="EMBL/GenBank/DDBJ databases">
        <title>Fusarium specimens isolated from Avocado Roots.</title>
        <authorList>
            <person name="Stajich J."/>
            <person name="Roper C."/>
            <person name="Heimlech-Rivalta G."/>
        </authorList>
    </citation>
    <scope>NUCLEOTIDE SEQUENCE</scope>
    <source>
        <strain evidence="6">CF00136</strain>
    </source>
</reference>
<evidence type="ECO:0000256" key="5">
    <source>
        <dbReference type="SAM" id="Phobius"/>
    </source>
</evidence>
<feature type="transmembrane region" description="Helical" evidence="5">
    <location>
        <begin position="49"/>
        <end position="67"/>
    </location>
</feature>
<evidence type="ECO:0000256" key="1">
    <source>
        <dbReference type="ARBA" id="ARBA00008361"/>
    </source>
</evidence>
<dbReference type="Pfam" id="PF01564">
    <property type="entry name" value="Spermine_synth"/>
    <property type="match status" value="1"/>
</dbReference>
<gene>
    <name evidence="6" type="ORF">NW762_004370</name>
</gene>
<protein>
    <recommendedName>
        <fullName evidence="8">Spermine/spermidine synthase</fullName>
    </recommendedName>
</protein>
<dbReference type="AlphaFoldDB" id="A0A9W8S877"/>
<dbReference type="GO" id="GO:0008168">
    <property type="term" value="F:methyltransferase activity"/>
    <property type="evidence" value="ECO:0007669"/>
    <property type="project" value="UniProtKB-KW"/>
</dbReference>
<dbReference type="InterPro" id="IPR029063">
    <property type="entry name" value="SAM-dependent_MTases_sf"/>
</dbReference>
<keyword evidence="5" id="KW-0812">Transmembrane</keyword>
<dbReference type="SUPFAM" id="SSF53335">
    <property type="entry name" value="S-adenosyl-L-methionine-dependent methyltransferases"/>
    <property type="match status" value="1"/>
</dbReference>
<comment type="similarity">
    <text evidence="1">Belongs to the methyltransferase superfamily.</text>
</comment>
<keyword evidence="2" id="KW-0489">Methyltransferase</keyword>
<dbReference type="NCBIfam" id="NF037959">
    <property type="entry name" value="MFS_SpdSyn"/>
    <property type="match status" value="1"/>
</dbReference>
<evidence type="ECO:0000313" key="7">
    <source>
        <dbReference type="Proteomes" id="UP001152049"/>
    </source>
</evidence>
<accession>A0A9W8S877</accession>
<dbReference type="Gene3D" id="3.40.50.150">
    <property type="entry name" value="Vaccinia Virus protein VP39"/>
    <property type="match status" value="1"/>
</dbReference>
<name>A0A9W8S877_9HYPO</name>
<comment type="caution">
    <text evidence="6">The sequence shown here is derived from an EMBL/GenBank/DDBJ whole genome shotgun (WGS) entry which is preliminary data.</text>
</comment>
<evidence type="ECO:0000256" key="4">
    <source>
        <dbReference type="SAM" id="MobiDB-lite"/>
    </source>
</evidence>
<dbReference type="PANTHER" id="PTHR12176">
    <property type="entry name" value="SAM-DEPENDENT METHYLTRANSFERASE SUPERFAMILY PROTEIN"/>
    <property type="match status" value="1"/>
</dbReference>
<dbReference type="Proteomes" id="UP001152049">
    <property type="component" value="Unassembled WGS sequence"/>
</dbReference>
<keyword evidence="5" id="KW-0472">Membrane</keyword>
<dbReference type="CDD" id="cd02440">
    <property type="entry name" value="AdoMet_MTases"/>
    <property type="match status" value="1"/>
</dbReference>